<dbReference type="EMBL" id="JAACFV010000048">
    <property type="protein sequence ID" value="KAF7508856.1"/>
    <property type="molecule type" value="Genomic_DNA"/>
</dbReference>
<feature type="region of interest" description="Disordered" evidence="1">
    <location>
        <begin position="48"/>
        <end position="89"/>
    </location>
</feature>
<name>A0A8H7E6P5_9EURO</name>
<feature type="compositionally biased region" description="Polar residues" evidence="1">
    <location>
        <begin position="203"/>
        <end position="225"/>
    </location>
</feature>
<protein>
    <submittedName>
        <fullName evidence="2">Uncharacterized protein</fullName>
    </submittedName>
</protein>
<dbReference type="AlphaFoldDB" id="A0A8H7E6P5"/>
<dbReference type="Proteomes" id="UP000606974">
    <property type="component" value="Unassembled WGS sequence"/>
</dbReference>
<reference evidence="2" key="1">
    <citation type="submission" date="2020-02" db="EMBL/GenBank/DDBJ databases">
        <authorList>
            <person name="Palmer J.M."/>
        </authorList>
    </citation>
    <scope>NUCLEOTIDE SEQUENCE</scope>
    <source>
        <strain evidence="2">EPUS1.4</strain>
        <tissue evidence="2">Thallus</tissue>
    </source>
</reference>
<comment type="caution">
    <text evidence="2">The sequence shown here is derived from an EMBL/GenBank/DDBJ whole genome shotgun (WGS) entry which is preliminary data.</text>
</comment>
<evidence type="ECO:0000256" key="1">
    <source>
        <dbReference type="SAM" id="MobiDB-lite"/>
    </source>
</evidence>
<dbReference type="OrthoDB" id="10438426at2759"/>
<proteinExistence type="predicted"/>
<organism evidence="2 3">
    <name type="scientific">Endocarpon pusillum</name>
    <dbReference type="NCBI Taxonomy" id="364733"/>
    <lineage>
        <taxon>Eukaryota</taxon>
        <taxon>Fungi</taxon>
        <taxon>Dikarya</taxon>
        <taxon>Ascomycota</taxon>
        <taxon>Pezizomycotina</taxon>
        <taxon>Eurotiomycetes</taxon>
        <taxon>Chaetothyriomycetidae</taxon>
        <taxon>Verrucariales</taxon>
        <taxon>Verrucariaceae</taxon>
        <taxon>Endocarpon</taxon>
    </lineage>
</organism>
<evidence type="ECO:0000313" key="3">
    <source>
        <dbReference type="Proteomes" id="UP000606974"/>
    </source>
</evidence>
<gene>
    <name evidence="2" type="ORF">GJ744_008565</name>
</gene>
<sequence>MFAKICRKLAGKKLSKTKQAGKDPQQVEVTIRTKKSVGFENDAKLVQTIKVPRRSSSLPKADKPATGKPPVLRKEKHPSHLGVNEQQPSCRVGLAMSPIAEGGSSFPVPSRAPPASLPDARIPGCDHQMACPTSPFHGLGPLIPGTTIVNTSVISTDEAGNSTLRCRTTCMLLDGTSKTQTRDPVFIPASADNATPAEGAPSFNDSSLGESSSVAETANPQTQPIPLQTLTRPFYRQPWSKKASVASNRPVYSVPPILPRRRTIVRKPNFCDLGPPPSRPSMAM</sequence>
<feature type="region of interest" description="Disordered" evidence="1">
    <location>
        <begin position="191"/>
        <end position="225"/>
    </location>
</feature>
<keyword evidence="3" id="KW-1185">Reference proteome</keyword>
<accession>A0A8H7E6P5</accession>
<evidence type="ECO:0000313" key="2">
    <source>
        <dbReference type="EMBL" id="KAF7508856.1"/>
    </source>
</evidence>